<dbReference type="AlphaFoldDB" id="A0A9X0QJT2"/>
<evidence type="ECO:0000313" key="2">
    <source>
        <dbReference type="Proteomes" id="UP000535182"/>
    </source>
</evidence>
<proteinExistence type="predicted"/>
<dbReference type="Proteomes" id="UP000535182">
    <property type="component" value="Unassembled WGS sequence"/>
</dbReference>
<accession>A0A9X0QJT2</accession>
<comment type="caution">
    <text evidence="1">The sequence shown here is derived from an EMBL/GenBank/DDBJ whole genome shotgun (WGS) entry which is preliminary data.</text>
</comment>
<dbReference type="EMBL" id="JACHEB010000018">
    <property type="protein sequence ID" value="MBB5331782.1"/>
    <property type="molecule type" value="Genomic_DNA"/>
</dbReference>
<organism evidence="1 2">
    <name type="scientific">Tunturiibacter gelidiferens</name>
    <dbReference type="NCBI Taxonomy" id="3069689"/>
    <lineage>
        <taxon>Bacteria</taxon>
        <taxon>Pseudomonadati</taxon>
        <taxon>Acidobacteriota</taxon>
        <taxon>Terriglobia</taxon>
        <taxon>Terriglobales</taxon>
        <taxon>Acidobacteriaceae</taxon>
        <taxon>Tunturiibacter</taxon>
    </lineage>
</organism>
<gene>
    <name evidence="1" type="ORF">HDF14_005431</name>
</gene>
<name>A0A9X0QJT2_9BACT</name>
<keyword evidence="2" id="KW-1185">Reference proteome</keyword>
<evidence type="ECO:0000313" key="1">
    <source>
        <dbReference type="EMBL" id="MBB5331782.1"/>
    </source>
</evidence>
<reference evidence="1 2" key="1">
    <citation type="submission" date="2020-08" db="EMBL/GenBank/DDBJ databases">
        <title>Genomic Encyclopedia of Type Strains, Phase IV (KMG-V): Genome sequencing to study the core and pangenomes of soil and plant-associated prokaryotes.</title>
        <authorList>
            <person name="Whitman W."/>
        </authorList>
    </citation>
    <scope>NUCLEOTIDE SEQUENCE [LARGE SCALE GENOMIC DNA]</scope>
    <source>
        <strain evidence="1 2">X5P2</strain>
    </source>
</reference>
<dbReference type="RefSeq" id="WP_183981564.1">
    <property type="nucleotide sequence ID" value="NZ_JACHEB010000018.1"/>
</dbReference>
<sequence length="79" mass="9517">MMRYSVCFLQGNTLIGTHWKFTDPEMIISLMESANCRFRDIQLVRQQLKERKPGSIDIELSQEQFDRLRSRKQKIQRKN</sequence>
<protein>
    <submittedName>
        <fullName evidence="1">Uncharacterized protein</fullName>
    </submittedName>
</protein>